<dbReference type="EMBL" id="VJMJ01000166">
    <property type="protein sequence ID" value="KAF0729315.1"/>
    <property type="molecule type" value="Genomic_DNA"/>
</dbReference>
<dbReference type="VEuPathDB" id="FungiDB:AeMF1_018390"/>
<comment type="caution">
    <text evidence="2">The sequence shown here is derived from an EMBL/GenBank/DDBJ whole genome shotgun (WGS) entry which is preliminary data.</text>
</comment>
<dbReference type="Proteomes" id="UP000481153">
    <property type="component" value="Unassembled WGS sequence"/>
</dbReference>
<accession>A0A6G0WPI4</accession>
<dbReference type="OrthoDB" id="70730at2759"/>
<protein>
    <submittedName>
        <fullName evidence="2">Uncharacterized protein</fullName>
    </submittedName>
</protein>
<organism evidence="2 3">
    <name type="scientific">Aphanomyces euteiches</name>
    <dbReference type="NCBI Taxonomy" id="100861"/>
    <lineage>
        <taxon>Eukaryota</taxon>
        <taxon>Sar</taxon>
        <taxon>Stramenopiles</taxon>
        <taxon>Oomycota</taxon>
        <taxon>Saprolegniomycetes</taxon>
        <taxon>Saprolegniales</taxon>
        <taxon>Verrucalvaceae</taxon>
        <taxon>Aphanomyces</taxon>
    </lineage>
</organism>
<evidence type="ECO:0000313" key="3">
    <source>
        <dbReference type="Proteomes" id="UP000481153"/>
    </source>
</evidence>
<feature type="region of interest" description="Disordered" evidence="1">
    <location>
        <begin position="1"/>
        <end position="36"/>
    </location>
</feature>
<name>A0A6G0WPI4_9STRA</name>
<feature type="compositionally biased region" description="Low complexity" evidence="1">
    <location>
        <begin position="1"/>
        <end position="15"/>
    </location>
</feature>
<gene>
    <name evidence="2" type="ORF">Ae201684_013061</name>
</gene>
<dbReference type="AlphaFoldDB" id="A0A6G0WPI4"/>
<reference evidence="2 3" key="1">
    <citation type="submission" date="2019-07" db="EMBL/GenBank/DDBJ databases">
        <title>Genomics analysis of Aphanomyces spp. identifies a new class of oomycete effector associated with host adaptation.</title>
        <authorList>
            <person name="Gaulin E."/>
        </authorList>
    </citation>
    <scope>NUCLEOTIDE SEQUENCE [LARGE SCALE GENOMIC DNA]</scope>
    <source>
        <strain evidence="2 3">ATCC 201684</strain>
    </source>
</reference>
<evidence type="ECO:0000256" key="1">
    <source>
        <dbReference type="SAM" id="MobiDB-lite"/>
    </source>
</evidence>
<keyword evidence="3" id="KW-1185">Reference proteome</keyword>
<evidence type="ECO:0000313" key="2">
    <source>
        <dbReference type="EMBL" id="KAF0729315.1"/>
    </source>
</evidence>
<proteinExistence type="predicted"/>
<sequence length="109" mass="12342">MQDRFPSSPMMSSPSAAGPIHKEKKSSGRFSPYSTKRPALPEYVDYLENQDLYDTMAALTDVETPSTDFEDDFVRLSMEEDALDLNPSLDLVWSNEDLSILLALFEKDE</sequence>